<accession>A0AAV7FM53</accession>
<comment type="caution">
    <text evidence="6">The sequence shown here is derived from an EMBL/GenBank/DDBJ whole genome shotgun (WGS) entry which is preliminary data.</text>
</comment>
<evidence type="ECO:0000256" key="3">
    <source>
        <dbReference type="ARBA" id="ARBA00022833"/>
    </source>
</evidence>
<sequence length="207" mass="22958">MRDPLFPLQYMVVLHMGQLIIMVHTLPPYDLPAGGSGYPYGYGGRLSVGSPYGPLHMSGPPPYSGGMYGMPPLMDRYGMGMHMGHGAMGPSRPIPYPDEDFQKKPADARHDNDWICPNCEPKMPDGSWKCEKCNNINYPFRTKCNRQNCGAERPSEGNEARGVTSDEDEQMDMVVGERVEARGVSELSQLEHNSFMGSRAELNQPTS</sequence>
<name>A0AAV7FM53_DENCH</name>
<dbReference type="InterPro" id="IPR036443">
    <property type="entry name" value="Znf_RanBP2_sf"/>
</dbReference>
<dbReference type="SMART" id="SM00547">
    <property type="entry name" value="ZnF_RBZ"/>
    <property type="match status" value="1"/>
</dbReference>
<evidence type="ECO:0000256" key="4">
    <source>
        <dbReference type="SAM" id="MobiDB-lite"/>
    </source>
</evidence>
<keyword evidence="7" id="KW-1185">Reference proteome</keyword>
<dbReference type="Pfam" id="PF00641">
    <property type="entry name" value="Zn_ribbon_RanBP"/>
    <property type="match status" value="1"/>
</dbReference>
<dbReference type="AlphaFoldDB" id="A0AAV7FM53"/>
<evidence type="ECO:0000259" key="5">
    <source>
        <dbReference type="SMART" id="SM00547"/>
    </source>
</evidence>
<reference evidence="6 7" key="1">
    <citation type="journal article" date="2021" name="Hortic Res">
        <title>Chromosome-scale assembly of the Dendrobium chrysotoxum genome enhances the understanding of orchid evolution.</title>
        <authorList>
            <person name="Zhang Y."/>
            <person name="Zhang G.Q."/>
            <person name="Zhang D."/>
            <person name="Liu X.D."/>
            <person name="Xu X.Y."/>
            <person name="Sun W.H."/>
            <person name="Yu X."/>
            <person name="Zhu X."/>
            <person name="Wang Z.W."/>
            <person name="Zhao X."/>
            <person name="Zhong W.Y."/>
            <person name="Chen H."/>
            <person name="Yin W.L."/>
            <person name="Huang T."/>
            <person name="Niu S.C."/>
            <person name="Liu Z.J."/>
        </authorList>
    </citation>
    <scope>NUCLEOTIDE SEQUENCE [LARGE SCALE GENOMIC DNA]</scope>
    <source>
        <strain evidence="6">Lindl</strain>
    </source>
</reference>
<keyword evidence="3" id="KW-0862">Zinc</keyword>
<dbReference type="InterPro" id="IPR001876">
    <property type="entry name" value="Znf_RanBP2"/>
</dbReference>
<dbReference type="EMBL" id="JAGFBR010000752">
    <property type="protein sequence ID" value="KAH0436240.1"/>
    <property type="molecule type" value="Genomic_DNA"/>
</dbReference>
<protein>
    <recommendedName>
        <fullName evidence="5">RanBP2-type domain-containing protein</fullName>
    </recommendedName>
</protein>
<dbReference type="GO" id="GO:0008270">
    <property type="term" value="F:zinc ion binding"/>
    <property type="evidence" value="ECO:0007669"/>
    <property type="project" value="UniProtKB-KW"/>
</dbReference>
<feature type="domain" description="RanBP2-type" evidence="5">
    <location>
        <begin position="126"/>
        <end position="152"/>
    </location>
</feature>
<feature type="region of interest" description="Disordered" evidence="4">
    <location>
        <begin position="147"/>
        <end position="170"/>
    </location>
</feature>
<proteinExistence type="predicted"/>
<feature type="region of interest" description="Disordered" evidence="4">
    <location>
        <begin position="185"/>
        <end position="207"/>
    </location>
</feature>
<feature type="compositionally biased region" description="Polar residues" evidence="4">
    <location>
        <begin position="186"/>
        <end position="207"/>
    </location>
</feature>
<dbReference type="Gene3D" id="4.10.1060.10">
    <property type="entry name" value="Zinc finger, RanBP2-type"/>
    <property type="match status" value="1"/>
</dbReference>
<gene>
    <name evidence="6" type="ORF">IEQ34_026437</name>
</gene>
<keyword evidence="2" id="KW-0863">Zinc-finger</keyword>
<evidence type="ECO:0000313" key="7">
    <source>
        <dbReference type="Proteomes" id="UP000775213"/>
    </source>
</evidence>
<keyword evidence="1" id="KW-0479">Metal-binding</keyword>
<organism evidence="6 7">
    <name type="scientific">Dendrobium chrysotoxum</name>
    <name type="common">Orchid</name>
    <dbReference type="NCBI Taxonomy" id="161865"/>
    <lineage>
        <taxon>Eukaryota</taxon>
        <taxon>Viridiplantae</taxon>
        <taxon>Streptophyta</taxon>
        <taxon>Embryophyta</taxon>
        <taxon>Tracheophyta</taxon>
        <taxon>Spermatophyta</taxon>
        <taxon>Magnoliopsida</taxon>
        <taxon>Liliopsida</taxon>
        <taxon>Asparagales</taxon>
        <taxon>Orchidaceae</taxon>
        <taxon>Epidendroideae</taxon>
        <taxon>Malaxideae</taxon>
        <taxon>Dendrobiinae</taxon>
        <taxon>Dendrobium</taxon>
    </lineage>
</organism>
<dbReference type="SUPFAM" id="SSF90209">
    <property type="entry name" value="Ran binding protein zinc finger-like"/>
    <property type="match status" value="1"/>
</dbReference>
<dbReference type="Proteomes" id="UP000775213">
    <property type="component" value="Unassembled WGS sequence"/>
</dbReference>
<evidence type="ECO:0000256" key="2">
    <source>
        <dbReference type="ARBA" id="ARBA00022771"/>
    </source>
</evidence>
<evidence type="ECO:0000313" key="6">
    <source>
        <dbReference type="EMBL" id="KAH0436240.1"/>
    </source>
</evidence>
<evidence type="ECO:0000256" key="1">
    <source>
        <dbReference type="ARBA" id="ARBA00022723"/>
    </source>
</evidence>